<name>A0A0G4KBK7_9FLOR</name>
<evidence type="ECO:0000256" key="1">
    <source>
        <dbReference type="ARBA" id="ARBA00008760"/>
    </source>
</evidence>
<dbReference type="GO" id="GO:0003735">
    <property type="term" value="F:structural constituent of ribosome"/>
    <property type="evidence" value="ECO:0007669"/>
    <property type="project" value="InterPro"/>
</dbReference>
<dbReference type="PANTHER" id="PTHR13528">
    <property type="entry name" value="39S RIBOSOMAL PROTEIN L28, MITOCHONDRIAL"/>
    <property type="match status" value="1"/>
</dbReference>
<gene>
    <name evidence="6" type="primary">rpl28</name>
</gene>
<evidence type="ECO:0000313" key="6">
    <source>
        <dbReference type="EMBL" id="CRF40095.1"/>
    </source>
</evidence>
<evidence type="ECO:0000256" key="4">
    <source>
        <dbReference type="ARBA" id="ARBA00035265"/>
    </source>
</evidence>
<dbReference type="NCBIfam" id="TIGR00009">
    <property type="entry name" value="L28"/>
    <property type="match status" value="1"/>
</dbReference>
<dbReference type="SUPFAM" id="SSF143800">
    <property type="entry name" value="L28p-like"/>
    <property type="match status" value="1"/>
</dbReference>
<geneLocation type="plastid" evidence="6"/>
<evidence type="ECO:0000256" key="3">
    <source>
        <dbReference type="ARBA" id="ARBA00023274"/>
    </source>
</evidence>
<dbReference type="GO" id="GO:0005840">
    <property type="term" value="C:ribosome"/>
    <property type="evidence" value="ECO:0007669"/>
    <property type="project" value="UniProtKB-KW"/>
</dbReference>
<comment type="similarity">
    <text evidence="1">Belongs to the bacterial ribosomal protein bL28 family.</text>
</comment>
<proteinExistence type="inferred from homology"/>
<dbReference type="InterPro" id="IPR034704">
    <property type="entry name" value="Ribosomal_bL28/bL31-like_sf"/>
</dbReference>
<dbReference type="EMBL" id="LN833431">
    <property type="protein sequence ID" value="CRF40095.1"/>
    <property type="molecule type" value="Genomic_DNA"/>
</dbReference>
<dbReference type="InterPro" id="IPR037147">
    <property type="entry name" value="Ribosomal_bL28_sf"/>
</dbReference>
<keyword evidence="3" id="KW-0687">Ribonucleoprotein</keyword>
<dbReference type="Pfam" id="PF00830">
    <property type="entry name" value="Ribosomal_L28"/>
    <property type="match status" value="1"/>
</dbReference>
<dbReference type="PANTHER" id="PTHR13528:SF2">
    <property type="entry name" value="LARGE RIBOSOMAL SUBUNIT PROTEIN BL28M"/>
    <property type="match status" value="1"/>
</dbReference>
<evidence type="ECO:0000256" key="5">
    <source>
        <dbReference type="ARBA" id="ARBA00035447"/>
    </source>
</evidence>
<dbReference type="GO" id="GO:1990904">
    <property type="term" value="C:ribonucleoprotein complex"/>
    <property type="evidence" value="ECO:0007669"/>
    <property type="project" value="UniProtKB-KW"/>
</dbReference>
<evidence type="ECO:0000256" key="2">
    <source>
        <dbReference type="ARBA" id="ARBA00022980"/>
    </source>
</evidence>
<dbReference type="Proteomes" id="UP000307987">
    <property type="component" value="Plastid JFC0032_plastid"/>
</dbReference>
<evidence type="ECO:0000313" key="7">
    <source>
        <dbReference type="Proteomes" id="UP000307987"/>
    </source>
</evidence>
<keyword evidence="2 6" id="KW-0689">Ribosomal protein</keyword>
<dbReference type="Gene3D" id="2.30.170.40">
    <property type="entry name" value="Ribosomal protein L28/L24"/>
    <property type="match status" value="1"/>
</dbReference>
<organism evidence="6 7">
    <name type="scientific">Laurencia snackeyi</name>
    <dbReference type="NCBI Taxonomy" id="1858662"/>
    <lineage>
        <taxon>Eukaryota</taxon>
        <taxon>Rhodophyta</taxon>
        <taxon>Florideophyceae</taxon>
        <taxon>Rhodymeniophycidae</taxon>
        <taxon>Ceramiales</taxon>
        <taxon>Rhodomelaceae</taxon>
        <taxon>Laurencieae</taxon>
        <taxon>Laurencia</taxon>
    </lineage>
</organism>
<dbReference type="InterPro" id="IPR001383">
    <property type="entry name" value="Ribosomal_bL28_bact-type"/>
</dbReference>
<dbReference type="InterPro" id="IPR026569">
    <property type="entry name" value="Ribosomal_bL28"/>
</dbReference>
<keyword evidence="6" id="KW-0934">Plastid</keyword>
<sequence>MSKICVLSGKKKNNGYQVSHSHIRTKKKQEVNLQYKKIWSVKKNSWIRLKISTKMIKSLHKIKI</sequence>
<reference evidence="7" key="1">
    <citation type="journal article" date="2017" name="BMC Genomics">
        <title>Complete chloroplast genome of Gracilaria firma (Gracilariaceae, Rhodophyta), with discussion on the use of chloroplast phylogenomics in the subclass Rhodymeniophycidae.</title>
        <authorList>
            <person name="Ng P.K."/>
            <person name="Lin S.M."/>
            <person name="Lim P.E."/>
            <person name="Liu L.C."/>
            <person name="Chen C.M."/>
            <person name="Pai T.W."/>
        </authorList>
    </citation>
    <scope>NUCLEOTIDE SEQUENCE [LARGE SCALE GENOMIC DNA]</scope>
</reference>
<dbReference type="AlphaFoldDB" id="A0A0G4KBK7"/>
<accession>A0A0G4KBK7</accession>
<protein>
    <recommendedName>
        <fullName evidence="4">Large ribosomal subunit protein bL28c</fullName>
    </recommendedName>
    <alternativeName>
        <fullName evidence="5">50S ribosomal protein L28, chloroplastic</fullName>
    </alternativeName>
</protein>
<dbReference type="HAMAP" id="MF_00373">
    <property type="entry name" value="Ribosomal_bL28"/>
    <property type="match status" value="1"/>
</dbReference>
<dbReference type="GO" id="GO:0006412">
    <property type="term" value="P:translation"/>
    <property type="evidence" value="ECO:0007669"/>
    <property type="project" value="InterPro"/>
</dbReference>